<dbReference type="EMBL" id="ADNT01000054">
    <property type="protein sequence ID" value="EFG49948.1"/>
    <property type="molecule type" value="Genomic_DNA"/>
</dbReference>
<organism evidence="1 2">
    <name type="scientific">Aerococcus viridans (strain ATCC 11563 / DSM 20340 / CCUG 4311 / JCM 20461 / NBRC 12219 / NCTC 8251 / M1)</name>
    <dbReference type="NCBI Taxonomy" id="655812"/>
    <lineage>
        <taxon>Bacteria</taxon>
        <taxon>Bacillati</taxon>
        <taxon>Bacillota</taxon>
        <taxon>Bacilli</taxon>
        <taxon>Lactobacillales</taxon>
        <taxon>Aerococcaceae</taxon>
        <taxon>Aerococcus</taxon>
    </lineage>
</organism>
<proteinExistence type="predicted"/>
<evidence type="ECO:0000313" key="1">
    <source>
        <dbReference type="EMBL" id="EFG49948.1"/>
    </source>
</evidence>
<dbReference type="GeneID" id="43501953"/>
<comment type="caution">
    <text evidence="1">The sequence shown here is derived from an EMBL/GenBank/DDBJ whole genome shotgun (WGS) entry which is preliminary data.</text>
</comment>
<reference evidence="1 2" key="1">
    <citation type="submission" date="2010-04" db="EMBL/GenBank/DDBJ databases">
        <authorList>
            <person name="Muzny D."/>
            <person name="Qin X."/>
            <person name="Deng J."/>
            <person name="Jiang H."/>
            <person name="Liu Y."/>
            <person name="Qu J."/>
            <person name="Song X.-Z."/>
            <person name="Zhang L."/>
            <person name="Thornton R."/>
            <person name="Coyle M."/>
            <person name="Francisco L."/>
            <person name="Jackson L."/>
            <person name="Javaid M."/>
            <person name="Korchina V."/>
            <person name="Kovar C."/>
            <person name="Mata R."/>
            <person name="Mathew T."/>
            <person name="Ngo R."/>
            <person name="Nguyen L."/>
            <person name="Nguyen N."/>
            <person name="Okwuonu G."/>
            <person name="Ongeri F."/>
            <person name="Pham C."/>
            <person name="Simmons D."/>
            <person name="Wilczek-Boney K."/>
            <person name="Hale W."/>
            <person name="Jakkamsetti A."/>
            <person name="Pham P."/>
            <person name="Ruth R."/>
            <person name="San Lucas F."/>
            <person name="Warren J."/>
            <person name="Zhang J."/>
            <person name="Zhao Z."/>
            <person name="Zhou C."/>
            <person name="Zhu D."/>
            <person name="Lee S."/>
            <person name="Bess C."/>
            <person name="Blankenburg K."/>
            <person name="Forbes L."/>
            <person name="Fu Q."/>
            <person name="Gubbala S."/>
            <person name="Hirani K."/>
            <person name="Jayaseelan J.C."/>
            <person name="Lara F."/>
            <person name="Munidasa M."/>
            <person name="Palculict T."/>
            <person name="Patil S."/>
            <person name="Pu L.-L."/>
            <person name="Saada N."/>
            <person name="Tang L."/>
            <person name="Weissenberger G."/>
            <person name="Zhu Y."/>
            <person name="Hemphill L."/>
            <person name="Shang Y."/>
            <person name="Youmans B."/>
            <person name="Ayvaz T."/>
            <person name="Ross M."/>
            <person name="Santibanez J."/>
            <person name="Aqrawi P."/>
            <person name="Gross S."/>
            <person name="Joshi V."/>
            <person name="Fowler G."/>
            <person name="Nazareth L."/>
            <person name="Reid J."/>
            <person name="Worley K."/>
            <person name="Petrosino J."/>
            <person name="Highlander S."/>
            <person name="Gibbs R."/>
            <person name="Gibbs R."/>
        </authorList>
    </citation>
    <scope>NUCLEOTIDE SEQUENCE [LARGE SCALE GENOMIC DNA]</scope>
    <source>
        <strain evidence="1 2">ATCC 11563</strain>
    </source>
</reference>
<sequence length="54" mass="6176">MYWVLTETEVGDPSPLSTDGGGKVLYLKADERYNRHILRHHKNAPISNQDSDHL</sequence>
<accession>A0ABP2IDI2</accession>
<protein>
    <submittedName>
        <fullName evidence="1">Uncharacterized protein</fullName>
    </submittedName>
</protein>
<evidence type="ECO:0000313" key="2">
    <source>
        <dbReference type="Proteomes" id="UP000003764"/>
    </source>
</evidence>
<name>A0ABP2IDI2_AERVM</name>
<gene>
    <name evidence="1" type="ORF">HMPREF0061_0707</name>
</gene>
<dbReference type="RefSeq" id="WP_003142133.1">
    <property type="nucleotide sequence ID" value="NZ_ADNT01000054.1"/>
</dbReference>
<keyword evidence="2" id="KW-1185">Reference proteome</keyword>
<dbReference type="Proteomes" id="UP000003764">
    <property type="component" value="Unassembled WGS sequence"/>
</dbReference>